<dbReference type="RefSeq" id="WP_129208506.1">
    <property type="nucleotide sequence ID" value="NZ_BMGU01000004.1"/>
</dbReference>
<comment type="caution">
    <text evidence="2">The sequence shown here is derived from an EMBL/GenBank/DDBJ whole genome shotgun (WGS) entry which is preliminary data.</text>
</comment>
<reference evidence="2 3" key="1">
    <citation type="journal article" date="2016" name="Int. J. Syst. Evol. Microbiol.">
        <title>Acidipila dinghuensis sp. nov., an acidobacterium isolated from forest soil.</title>
        <authorList>
            <person name="Jiang Y.W."/>
            <person name="Wang J."/>
            <person name="Chen M.H."/>
            <person name="Lv Y.Y."/>
            <person name="Qiu L.H."/>
        </authorList>
    </citation>
    <scope>NUCLEOTIDE SEQUENCE [LARGE SCALE GENOMIC DNA]</scope>
    <source>
        <strain evidence="2 3">DHOF10</strain>
    </source>
</reference>
<feature type="transmembrane region" description="Helical" evidence="1">
    <location>
        <begin position="78"/>
        <end position="105"/>
    </location>
</feature>
<keyword evidence="1" id="KW-0472">Membrane</keyword>
<dbReference type="Proteomes" id="UP000290253">
    <property type="component" value="Unassembled WGS sequence"/>
</dbReference>
<organism evidence="2 3">
    <name type="scientific">Silvibacterium dinghuense</name>
    <dbReference type="NCBI Taxonomy" id="1560006"/>
    <lineage>
        <taxon>Bacteria</taxon>
        <taxon>Pseudomonadati</taxon>
        <taxon>Acidobacteriota</taxon>
        <taxon>Terriglobia</taxon>
        <taxon>Terriglobales</taxon>
        <taxon>Acidobacteriaceae</taxon>
        <taxon>Silvibacterium</taxon>
    </lineage>
</organism>
<evidence type="ECO:0000313" key="3">
    <source>
        <dbReference type="Proteomes" id="UP000290253"/>
    </source>
</evidence>
<evidence type="ECO:0000313" key="2">
    <source>
        <dbReference type="EMBL" id="RXS95308.1"/>
    </source>
</evidence>
<dbReference type="EMBL" id="SDMK01000002">
    <property type="protein sequence ID" value="RXS95308.1"/>
    <property type="molecule type" value="Genomic_DNA"/>
</dbReference>
<name>A0A4Q1SEF1_9BACT</name>
<keyword evidence="3" id="KW-1185">Reference proteome</keyword>
<feature type="transmembrane region" description="Helical" evidence="1">
    <location>
        <begin position="136"/>
        <end position="159"/>
    </location>
</feature>
<gene>
    <name evidence="2" type="ORF">ESZ00_12015</name>
</gene>
<keyword evidence="1" id="KW-1133">Transmembrane helix</keyword>
<dbReference type="AlphaFoldDB" id="A0A4Q1SEF1"/>
<sequence length="166" mass="17829">MKIRECGRESEVLRAVRTGGLEAQPALQAHVDTCVDCARTVKLAAAFRQDAAQLVGVATVPDVARVWRRAEQRRKEMALARAATIFRVLRVAGVIYGLAVAMWLLHVLPAWMGSGMATVSTSELIPVHAPHLEPSMLGYMLGGLAAVVACVGSGLWMALREDAALQ</sequence>
<evidence type="ECO:0008006" key="4">
    <source>
        <dbReference type="Google" id="ProtNLM"/>
    </source>
</evidence>
<keyword evidence="1" id="KW-0812">Transmembrane</keyword>
<evidence type="ECO:0000256" key="1">
    <source>
        <dbReference type="SAM" id="Phobius"/>
    </source>
</evidence>
<protein>
    <recommendedName>
        <fullName evidence="4">Zinc-finger domain-containing protein</fullName>
    </recommendedName>
</protein>
<accession>A0A4Q1SEF1</accession>
<proteinExistence type="predicted"/>